<accession>A0AAJ7N9A6</accession>
<evidence type="ECO:0000313" key="10">
    <source>
        <dbReference type="Proteomes" id="UP000694925"/>
    </source>
</evidence>
<dbReference type="GO" id="GO:0005886">
    <property type="term" value="C:plasma membrane"/>
    <property type="evidence" value="ECO:0007669"/>
    <property type="project" value="UniProtKB-SubCell"/>
</dbReference>
<dbReference type="GeneID" id="108627317"/>
<dbReference type="PANTHER" id="PTHR42643">
    <property type="entry name" value="IONOTROPIC RECEPTOR 20A-RELATED"/>
    <property type="match status" value="1"/>
</dbReference>
<keyword evidence="4 8" id="KW-1133">Transmembrane helix</keyword>
<proteinExistence type="predicted"/>
<feature type="chain" id="PRO_5042485109" evidence="9">
    <location>
        <begin position="21"/>
        <end position="620"/>
    </location>
</feature>
<keyword evidence="7" id="KW-0325">Glycoprotein</keyword>
<name>A0AAJ7N9A6_9HYME</name>
<dbReference type="Proteomes" id="UP000694925">
    <property type="component" value="Unplaced"/>
</dbReference>
<keyword evidence="10" id="KW-1185">Reference proteome</keyword>
<dbReference type="SUPFAM" id="SSF53850">
    <property type="entry name" value="Periplasmic binding protein-like II"/>
    <property type="match status" value="1"/>
</dbReference>
<evidence type="ECO:0000256" key="5">
    <source>
        <dbReference type="ARBA" id="ARBA00023136"/>
    </source>
</evidence>
<gene>
    <name evidence="11" type="primary">LOC108627317</name>
</gene>
<dbReference type="PANTHER" id="PTHR42643:SF30">
    <property type="entry name" value="IONOTROPIC RECEPTOR 40A-RELATED"/>
    <property type="match status" value="1"/>
</dbReference>
<evidence type="ECO:0000256" key="1">
    <source>
        <dbReference type="ARBA" id="ARBA00004651"/>
    </source>
</evidence>
<keyword evidence="5 8" id="KW-0472">Membrane</keyword>
<comment type="subcellular location">
    <subcellularLocation>
        <location evidence="1">Cell membrane</location>
        <topology evidence="1">Multi-pass membrane protein</topology>
    </subcellularLocation>
</comment>
<reference evidence="11" key="1">
    <citation type="submission" date="2025-08" db="UniProtKB">
        <authorList>
            <consortium name="RefSeq"/>
        </authorList>
    </citation>
    <scope>IDENTIFICATION</scope>
    <source>
        <tissue evidence="11">Whole body</tissue>
    </source>
</reference>
<protein>
    <submittedName>
        <fullName evidence="11">Uncharacterized protein LOC108627317</fullName>
    </submittedName>
</protein>
<evidence type="ECO:0000256" key="2">
    <source>
        <dbReference type="ARBA" id="ARBA00022475"/>
    </source>
</evidence>
<evidence type="ECO:0000256" key="8">
    <source>
        <dbReference type="SAM" id="Phobius"/>
    </source>
</evidence>
<evidence type="ECO:0000256" key="3">
    <source>
        <dbReference type="ARBA" id="ARBA00022692"/>
    </source>
</evidence>
<dbReference type="InterPro" id="IPR052192">
    <property type="entry name" value="Insect_Ionotropic_Sensory_Rcpt"/>
</dbReference>
<evidence type="ECO:0000256" key="7">
    <source>
        <dbReference type="ARBA" id="ARBA00023180"/>
    </source>
</evidence>
<sequence>MPASSFTLLFSTLVINGTIGNRISYDNLIEETVSIVRSCTKFDSDDTLLLAGEYEDFFKQPSFDEVPVALISESKSALFELYTLSKYSFFVFEQFTFLHYLWRLNQFILIASSQPMLRLLLQNVNDSTWANSNGLHVLIDGQTEKRGCVNAFRFLWTAWEYDRINTIFPCIDPVEGLVLYTYNPYSNAAPAGWQEAGRFKGRGGHPWVLLKRKYNNSDRCEDLLFDRTKDVNGYVIRMNAISFIPYLRINPSKTGADKFTGDNSEIAKIVVERLNASLQVLEHNGTIYDLGGIDSDGNVMGMMAEVATGVVDMGMNVRSLHAMWKVEHTYPHELDGLCVITRRAGQISELYKIVSFISPGALVVIIILMLIALSVLTLYTGFLSSCMNIIRLITSVSMIGLPVTNFGRILISNLFFLVFILNALFQSHWSSLLTIPVSLPNIRTAEDLKKSNCEIYGSVYNIHVLQDPEFRSRFHAETYDGCKQRVLKSRYAACLDNCIHLYTRIQNEPLRRSGWIQQNVQVYVTRENWPLLHRAMEVIRKSVEAGLVTMWKKLNTRWMHAAWQRKKIARDKSFRILEIRHVLFSFYLLAVGHFFAATAFIAEIIFARQQRLGHRATRQR</sequence>
<keyword evidence="3 8" id="KW-0812">Transmembrane</keyword>
<keyword evidence="6" id="KW-0675">Receptor</keyword>
<keyword evidence="9" id="KW-0732">Signal</keyword>
<evidence type="ECO:0000313" key="11">
    <source>
        <dbReference type="RefSeq" id="XP_017883988.1"/>
    </source>
</evidence>
<evidence type="ECO:0000256" key="9">
    <source>
        <dbReference type="SAM" id="SignalP"/>
    </source>
</evidence>
<evidence type="ECO:0000256" key="6">
    <source>
        <dbReference type="ARBA" id="ARBA00023170"/>
    </source>
</evidence>
<feature type="transmembrane region" description="Helical" evidence="8">
    <location>
        <begin position="582"/>
        <end position="606"/>
    </location>
</feature>
<keyword evidence="2" id="KW-1003">Cell membrane</keyword>
<feature type="transmembrane region" description="Helical" evidence="8">
    <location>
        <begin position="361"/>
        <end position="384"/>
    </location>
</feature>
<dbReference type="AlphaFoldDB" id="A0AAJ7N9A6"/>
<evidence type="ECO:0000256" key="4">
    <source>
        <dbReference type="ARBA" id="ARBA00022989"/>
    </source>
</evidence>
<organism evidence="10 11">
    <name type="scientific">Ceratina calcarata</name>
    <dbReference type="NCBI Taxonomy" id="156304"/>
    <lineage>
        <taxon>Eukaryota</taxon>
        <taxon>Metazoa</taxon>
        <taxon>Ecdysozoa</taxon>
        <taxon>Arthropoda</taxon>
        <taxon>Hexapoda</taxon>
        <taxon>Insecta</taxon>
        <taxon>Pterygota</taxon>
        <taxon>Neoptera</taxon>
        <taxon>Endopterygota</taxon>
        <taxon>Hymenoptera</taxon>
        <taxon>Apocrita</taxon>
        <taxon>Aculeata</taxon>
        <taxon>Apoidea</taxon>
        <taxon>Anthophila</taxon>
        <taxon>Apidae</taxon>
        <taxon>Ceratina</taxon>
        <taxon>Zadontomerus</taxon>
    </lineage>
</organism>
<dbReference type="RefSeq" id="XP_017883988.1">
    <property type="nucleotide sequence ID" value="XM_018028499.2"/>
</dbReference>
<feature type="signal peptide" evidence="9">
    <location>
        <begin position="1"/>
        <end position="20"/>
    </location>
</feature>
<dbReference type="KEGG" id="ccal:108627317"/>